<feature type="transmembrane region" description="Helical" evidence="7">
    <location>
        <begin position="184"/>
        <end position="209"/>
    </location>
</feature>
<dbReference type="Proteomes" id="UP000271573">
    <property type="component" value="Chromosome"/>
</dbReference>
<evidence type="ECO:0000256" key="1">
    <source>
        <dbReference type="ARBA" id="ARBA00004651"/>
    </source>
</evidence>
<dbReference type="OrthoDB" id="61122at2"/>
<dbReference type="InterPro" id="IPR035906">
    <property type="entry name" value="MetI-like_sf"/>
</dbReference>
<evidence type="ECO:0000256" key="4">
    <source>
        <dbReference type="ARBA" id="ARBA00022692"/>
    </source>
</evidence>
<dbReference type="Gene3D" id="1.10.3720.10">
    <property type="entry name" value="MetI-like"/>
    <property type="match status" value="1"/>
</dbReference>
<reference evidence="9 10" key="1">
    <citation type="submission" date="2018-11" db="EMBL/GenBank/DDBJ databases">
        <title>Complete genome sequence of Nocardioides baekrokdamisoli strain KCTC 39748.</title>
        <authorList>
            <person name="Kang S.W."/>
            <person name="Lee K.C."/>
            <person name="Kim K.K."/>
            <person name="Kim J.S."/>
            <person name="Kim D.S."/>
            <person name="Ko S.H."/>
            <person name="Yang S.H."/>
            <person name="Shin Y.K."/>
            <person name="Lee J.S."/>
        </authorList>
    </citation>
    <scope>NUCLEOTIDE SEQUENCE [LARGE SCALE GENOMIC DNA]</scope>
    <source>
        <strain evidence="9 10">KCTC 39748</strain>
    </source>
</reference>
<keyword evidence="10" id="KW-1185">Reference proteome</keyword>
<feature type="transmembrane region" description="Helical" evidence="7">
    <location>
        <begin position="245"/>
        <end position="264"/>
    </location>
</feature>
<feature type="transmembrane region" description="Helical" evidence="7">
    <location>
        <begin position="144"/>
        <end position="163"/>
    </location>
</feature>
<proteinExistence type="inferred from homology"/>
<evidence type="ECO:0000313" key="10">
    <source>
        <dbReference type="Proteomes" id="UP000271573"/>
    </source>
</evidence>
<keyword evidence="2 7" id="KW-0813">Transport</keyword>
<organism evidence="9 10">
    <name type="scientific">Nocardioides baekrokdamisoli</name>
    <dbReference type="NCBI Taxonomy" id="1804624"/>
    <lineage>
        <taxon>Bacteria</taxon>
        <taxon>Bacillati</taxon>
        <taxon>Actinomycetota</taxon>
        <taxon>Actinomycetes</taxon>
        <taxon>Propionibacteriales</taxon>
        <taxon>Nocardioidaceae</taxon>
        <taxon>Nocardioides</taxon>
    </lineage>
</organism>
<feature type="domain" description="ABC transmembrane type-1" evidence="8">
    <location>
        <begin position="72"/>
        <end position="264"/>
    </location>
</feature>
<dbReference type="CDD" id="cd06261">
    <property type="entry name" value="TM_PBP2"/>
    <property type="match status" value="1"/>
</dbReference>
<dbReference type="GO" id="GO:0005886">
    <property type="term" value="C:plasma membrane"/>
    <property type="evidence" value="ECO:0007669"/>
    <property type="project" value="UniProtKB-SubCell"/>
</dbReference>
<evidence type="ECO:0000256" key="6">
    <source>
        <dbReference type="ARBA" id="ARBA00023136"/>
    </source>
</evidence>
<evidence type="ECO:0000256" key="2">
    <source>
        <dbReference type="ARBA" id="ARBA00022448"/>
    </source>
</evidence>
<evidence type="ECO:0000256" key="3">
    <source>
        <dbReference type="ARBA" id="ARBA00022475"/>
    </source>
</evidence>
<comment type="similarity">
    <text evidence="7">Belongs to the binding-protein-dependent transport system permease family.</text>
</comment>
<comment type="subcellular location">
    <subcellularLocation>
        <location evidence="1 7">Cell membrane</location>
        <topology evidence="1 7">Multi-pass membrane protein</topology>
    </subcellularLocation>
</comment>
<evidence type="ECO:0000259" key="8">
    <source>
        <dbReference type="PROSITE" id="PS50928"/>
    </source>
</evidence>
<dbReference type="PROSITE" id="PS50928">
    <property type="entry name" value="ABC_TM1"/>
    <property type="match status" value="1"/>
</dbReference>
<feature type="transmembrane region" description="Helical" evidence="7">
    <location>
        <begin position="76"/>
        <end position="100"/>
    </location>
</feature>
<keyword evidence="4 7" id="KW-0812">Transmembrane</keyword>
<keyword evidence="3" id="KW-1003">Cell membrane</keyword>
<name>A0A3G9IF29_9ACTN</name>
<dbReference type="SUPFAM" id="SSF161098">
    <property type="entry name" value="MetI-like"/>
    <property type="match status" value="1"/>
</dbReference>
<dbReference type="PANTHER" id="PTHR43744">
    <property type="entry name" value="ABC TRANSPORTER PERMEASE PROTEIN MG189-RELATED-RELATED"/>
    <property type="match status" value="1"/>
</dbReference>
<feature type="transmembrane region" description="Helical" evidence="7">
    <location>
        <begin position="12"/>
        <end position="32"/>
    </location>
</feature>
<dbReference type="EMBL" id="AP019307">
    <property type="protein sequence ID" value="BBH17547.1"/>
    <property type="molecule type" value="Genomic_DNA"/>
</dbReference>
<dbReference type="AlphaFoldDB" id="A0A3G9IF29"/>
<keyword evidence="6 7" id="KW-0472">Membrane</keyword>
<accession>A0A3G9IF29</accession>
<dbReference type="InterPro" id="IPR000515">
    <property type="entry name" value="MetI-like"/>
</dbReference>
<evidence type="ECO:0000256" key="7">
    <source>
        <dbReference type="RuleBase" id="RU363032"/>
    </source>
</evidence>
<dbReference type="Pfam" id="PF00528">
    <property type="entry name" value="BPD_transp_1"/>
    <property type="match status" value="1"/>
</dbReference>
<dbReference type="KEGG" id="nbe:Back2_18340"/>
<dbReference type="GO" id="GO:0055085">
    <property type="term" value="P:transmembrane transport"/>
    <property type="evidence" value="ECO:0007669"/>
    <property type="project" value="InterPro"/>
</dbReference>
<sequence length="276" mass="30432">MSRPRLRLSSVALNLSVAGLALIWLVPVYLIIVNAISDQSKYTGTPRWFPAKFGFFGNLKSAWQAANFGQTAVNSLIYATFCAAAAVLIATLAAYALVALDLRRPSLWFWIIYSGTLLPLQVFARPLFLAEAQVNLYDTKWGLSIVYIALCIPFAMFVVRNVLVSVPKEIPEAARLDGANWFRMFLHVHLPLARSAMAAAFVFQFVYIWNELFFGITLSISPNVQPVMASLATLEGPYSTTSQPAVLAVAIVVALPTIALFLGFQRFFVSSLKTNL</sequence>
<dbReference type="RefSeq" id="WP_125568788.1">
    <property type="nucleotide sequence ID" value="NZ_AP019307.1"/>
</dbReference>
<keyword evidence="5 7" id="KW-1133">Transmembrane helix</keyword>
<evidence type="ECO:0000256" key="5">
    <source>
        <dbReference type="ARBA" id="ARBA00022989"/>
    </source>
</evidence>
<evidence type="ECO:0000313" key="9">
    <source>
        <dbReference type="EMBL" id="BBH17547.1"/>
    </source>
</evidence>
<gene>
    <name evidence="9" type="ORF">Back2_18340</name>
</gene>
<dbReference type="PANTHER" id="PTHR43744:SF12">
    <property type="entry name" value="ABC TRANSPORTER PERMEASE PROTEIN MG189-RELATED"/>
    <property type="match status" value="1"/>
</dbReference>
<protein>
    <submittedName>
        <fullName evidence="9">Permease</fullName>
    </submittedName>
</protein>
<feature type="transmembrane region" description="Helical" evidence="7">
    <location>
        <begin position="107"/>
        <end position="124"/>
    </location>
</feature>